<sequence>MAAAAAPTNSSSHSPLVVLDAPALLSLLPPSALIPHLRSTLPALSSSVRAPLRHSHPLSQGEAAPPSLLLLMPCWSLDPSLLPYLGVKIVTVTPSVRASYSLFSSPGGLPLASLDGTLLTLLRTSAASALASLLLSRPSSSTLVLLGAGALAPHLVSAHRVARPGLTRFLLWNRTPEKASHLASQLQLQHPGVLFQVADDVDEAVAAGDIVCCATGSRTPLVRGERLKRGAHLNMVGSFTPEMRECDDEAVRRGRVFVDSEDAFREAGELVGALERGVISREDVAGTLADLAAGRVVGRRGEEEEEVTVFKSVGTAVFDLLTAQLAYESFLKGSENTSEVPKY</sequence>
<organism evidence="2 3">
    <name type="scientific">Iris pallida</name>
    <name type="common">Sweet iris</name>
    <dbReference type="NCBI Taxonomy" id="29817"/>
    <lineage>
        <taxon>Eukaryota</taxon>
        <taxon>Viridiplantae</taxon>
        <taxon>Streptophyta</taxon>
        <taxon>Embryophyta</taxon>
        <taxon>Tracheophyta</taxon>
        <taxon>Spermatophyta</taxon>
        <taxon>Magnoliopsida</taxon>
        <taxon>Liliopsida</taxon>
        <taxon>Asparagales</taxon>
        <taxon>Iridaceae</taxon>
        <taxon>Iridoideae</taxon>
        <taxon>Irideae</taxon>
        <taxon>Iris</taxon>
    </lineage>
</organism>
<comment type="similarity">
    <text evidence="1">Belongs to the ornithine cyclodeaminase/mu-crystallin family.</text>
</comment>
<dbReference type="PANTHER" id="PTHR13812">
    <property type="entry name" value="KETIMINE REDUCTASE MU-CRYSTALLIN"/>
    <property type="match status" value="1"/>
</dbReference>
<dbReference type="FunFam" id="3.40.50.720:FF:000311">
    <property type="entry name" value="Ornithine cyclodeaminase"/>
    <property type="match status" value="1"/>
</dbReference>
<keyword evidence="3" id="KW-1185">Reference proteome</keyword>
<dbReference type="Pfam" id="PF02423">
    <property type="entry name" value="OCD_Mu_crystall"/>
    <property type="match status" value="1"/>
</dbReference>
<evidence type="ECO:0000256" key="1">
    <source>
        <dbReference type="ARBA" id="ARBA00008903"/>
    </source>
</evidence>
<accession>A0AAX6E938</accession>
<dbReference type="Gene3D" id="3.30.1780.10">
    <property type="entry name" value="ornithine cyclodeaminase, domain 1"/>
    <property type="match status" value="1"/>
</dbReference>
<dbReference type="Proteomes" id="UP001140949">
    <property type="component" value="Unassembled WGS sequence"/>
</dbReference>
<dbReference type="Gene3D" id="3.40.50.720">
    <property type="entry name" value="NAD(P)-binding Rossmann-like Domain"/>
    <property type="match status" value="1"/>
</dbReference>
<dbReference type="AlphaFoldDB" id="A0AAX6E938"/>
<protein>
    <submittedName>
        <fullName evidence="2">Delta(1)-pyrroline-2-carboxylate reductase</fullName>
    </submittedName>
</protein>
<dbReference type="EMBL" id="JANAVB010038617">
    <property type="protein sequence ID" value="KAJ6800647.1"/>
    <property type="molecule type" value="Genomic_DNA"/>
</dbReference>
<reference evidence="2" key="1">
    <citation type="journal article" date="2023" name="GigaByte">
        <title>Genome assembly of the bearded iris, Iris pallida Lam.</title>
        <authorList>
            <person name="Bruccoleri R.E."/>
            <person name="Oakeley E.J."/>
            <person name="Faust A.M.E."/>
            <person name="Altorfer M."/>
            <person name="Dessus-Babus S."/>
            <person name="Burckhardt D."/>
            <person name="Oertli M."/>
            <person name="Naumann U."/>
            <person name="Petersen F."/>
            <person name="Wong J."/>
        </authorList>
    </citation>
    <scope>NUCLEOTIDE SEQUENCE</scope>
    <source>
        <strain evidence="2">GSM-AAB239-AS_SAM_17_03QT</strain>
    </source>
</reference>
<evidence type="ECO:0000313" key="3">
    <source>
        <dbReference type="Proteomes" id="UP001140949"/>
    </source>
</evidence>
<comment type="caution">
    <text evidence="2">The sequence shown here is derived from an EMBL/GenBank/DDBJ whole genome shotgun (WGS) entry which is preliminary data.</text>
</comment>
<dbReference type="InterPro" id="IPR036291">
    <property type="entry name" value="NAD(P)-bd_dom_sf"/>
</dbReference>
<name>A0AAX6E938_IRIPA</name>
<dbReference type="PANTHER" id="PTHR13812:SF19">
    <property type="entry name" value="KETIMINE REDUCTASE MU-CRYSTALLIN"/>
    <property type="match status" value="1"/>
</dbReference>
<proteinExistence type="inferred from homology"/>
<gene>
    <name evidence="2" type="ORF">M6B38_200305</name>
</gene>
<dbReference type="SUPFAM" id="SSF51735">
    <property type="entry name" value="NAD(P)-binding Rossmann-fold domains"/>
    <property type="match status" value="1"/>
</dbReference>
<dbReference type="GO" id="GO:0005737">
    <property type="term" value="C:cytoplasm"/>
    <property type="evidence" value="ECO:0007669"/>
    <property type="project" value="TreeGrafter"/>
</dbReference>
<dbReference type="PIRSF" id="PIRSF001439">
    <property type="entry name" value="CryM"/>
    <property type="match status" value="1"/>
</dbReference>
<reference evidence="2" key="2">
    <citation type="submission" date="2023-04" db="EMBL/GenBank/DDBJ databases">
        <authorList>
            <person name="Bruccoleri R.E."/>
            <person name="Oakeley E.J."/>
            <person name="Faust A.-M."/>
            <person name="Dessus-Babus S."/>
            <person name="Altorfer M."/>
            <person name="Burckhardt D."/>
            <person name="Oertli M."/>
            <person name="Naumann U."/>
            <person name="Petersen F."/>
            <person name="Wong J."/>
        </authorList>
    </citation>
    <scope>NUCLEOTIDE SEQUENCE</scope>
    <source>
        <strain evidence="2">GSM-AAB239-AS_SAM_17_03QT</strain>
        <tissue evidence="2">Leaf</tissue>
    </source>
</reference>
<evidence type="ECO:0000313" key="2">
    <source>
        <dbReference type="EMBL" id="KAJ6800647.1"/>
    </source>
</evidence>
<dbReference type="GO" id="GO:0019752">
    <property type="term" value="P:carboxylic acid metabolic process"/>
    <property type="evidence" value="ECO:0007669"/>
    <property type="project" value="UniProtKB-ARBA"/>
</dbReference>
<dbReference type="GO" id="GO:0016491">
    <property type="term" value="F:oxidoreductase activity"/>
    <property type="evidence" value="ECO:0007669"/>
    <property type="project" value="UniProtKB-ARBA"/>
</dbReference>
<dbReference type="InterPro" id="IPR003462">
    <property type="entry name" value="ODC_Mu_crystall"/>
</dbReference>
<dbReference type="InterPro" id="IPR023401">
    <property type="entry name" value="ODC_N"/>
</dbReference>